<dbReference type="GO" id="GO:0005829">
    <property type="term" value="C:cytosol"/>
    <property type="evidence" value="ECO:0007669"/>
    <property type="project" value="TreeGrafter"/>
</dbReference>
<dbReference type="OrthoDB" id="9807503at2"/>
<evidence type="ECO:0000256" key="2">
    <source>
        <dbReference type="ARBA" id="ARBA00022723"/>
    </source>
</evidence>
<dbReference type="GO" id="GO:0005524">
    <property type="term" value="F:ATP binding"/>
    <property type="evidence" value="ECO:0007669"/>
    <property type="project" value="UniProtKB-KW"/>
</dbReference>
<evidence type="ECO:0000256" key="6">
    <source>
        <dbReference type="ARBA" id="ARBA00023146"/>
    </source>
</evidence>
<feature type="domain" description="Glutamyl/glutaminyl-tRNA synthetase class Ib catalytic" evidence="9">
    <location>
        <begin position="4"/>
        <end position="278"/>
    </location>
</feature>
<evidence type="ECO:0000256" key="5">
    <source>
        <dbReference type="ARBA" id="ARBA00022840"/>
    </source>
</evidence>
<evidence type="ECO:0000256" key="3">
    <source>
        <dbReference type="ARBA" id="ARBA00022741"/>
    </source>
</evidence>
<evidence type="ECO:0000313" key="10">
    <source>
        <dbReference type="EMBL" id="TDY49692.1"/>
    </source>
</evidence>
<keyword evidence="1 7" id="KW-0436">Ligase</keyword>
<comment type="cofactor">
    <cofactor evidence="7">
        <name>Zn(2+)</name>
        <dbReference type="ChEBI" id="CHEBI:29105"/>
    </cofactor>
    <text evidence="7">Binds 1 zinc ion per subunit.</text>
</comment>
<dbReference type="GO" id="GO:0006424">
    <property type="term" value="P:glutamyl-tRNA aminoacylation"/>
    <property type="evidence" value="ECO:0007669"/>
    <property type="project" value="InterPro"/>
</dbReference>
<feature type="binding site" evidence="7">
    <location>
        <position position="252"/>
    </location>
    <ligand>
        <name>ATP</name>
        <dbReference type="ChEBI" id="CHEBI:30616"/>
    </ligand>
</feature>
<comment type="similarity">
    <text evidence="7">Belongs to the class-I aminoacyl-tRNA synthetase family. GluQ subfamily.</text>
</comment>
<dbReference type="Pfam" id="PF00749">
    <property type="entry name" value="tRNA-synt_1c"/>
    <property type="match status" value="1"/>
</dbReference>
<feature type="binding site" evidence="7">
    <location>
        <position position="193"/>
    </location>
    <ligand>
        <name>L-glutamate</name>
        <dbReference type="ChEBI" id="CHEBI:29985"/>
    </ligand>
</feature>
<protein>
    <recommendedName>
        <fullName evidence="7">Glutamyl-Q tRNA(Asp) synthetase</fullName>
        <shortName evidence="7">Glu-Q-RSs</shortName>
        <ecNumber evidence="7">6.1.1.-</ecNumber>
    </recommendedName>
</protein>
<keyword evidence="4 7" id="KW-0862">Zinc</keyword>
<dbReference type="GO" id="GO:0004818">
    <property type="term" value="F:glutamate-tRNA ligase activity"/>
    <property type="evidence" value="ECO:0007669"/>
    <property type="project" value="TreeGrafter"/>
</dbReference>
<keyword evidence="11" id="KW-1185">Reference proteome</keyword>
<name>A0A4R8LRH7_9BACL</name>
<dbReference type="AlphaFoldDB" id="A0A4R8LRH7"/>
<feature type="binding site" evidence="7">
    <location>
        <position position="107"/>
    </location>
    <ligand>
        <name>Zn(2+)</name>
        <dbReference type="ChEBI" id="CHEBI:29105"/>
    </ligand>
</feature>
<dbReference type="GO" id="GO:0008270">
    <property type="term" value="F:zinc ion binding"/>
    <property type="evidence" value="ECO:0007669"/>
    <property type="project" value="UniProtKB-UniRule"/>
</dbReference>
<evidence type="ECO:0000259" key="9">
    <source>
        <dbReference type="Pfam" id="PF00749"/>
    </source>
</evidence>
<evidence type="ECO:0000256" key="7">
    <source>
        <dbReference type="HAMAP-Rule" id="MF_01428"/>
    </source>
</evidence>
<evidence type="ECO:0000256" key="4">
    <source>
        <dbReference type="ARBA" id="ARBA00022833"/>
    </source>
</evidence>
<feature type="short sequence motif" description="'KMSKS' region" evidence="7">
    <location>
        <begin position="249"/>
        <end position="253"/>
    </location>
</feature>
<feature type="binding site" evidence="7">
    <location>
        <position position="211"/>
    </location>
    <ligand>
        <name>L-glutamate</name>
        <dbReference type="ChEBI" id="CHEBI:29985"/>
    </ligand>
</feature>
<dbReference type="Gene3D" id="3.40.50.620">
    <property type="entry name" value="HUPs"/>
    <property type="match status" value="1"/>
</dbReference>
<keyword evidence="8" id="KW-0648">Protein biosynthesis</keyword>
<dbReference type="EC" id="6.1.1.-" evidence="7"/>
<feature type="binding site" evidence="7">
    <location>
        <position position="41"/>
    </location>
    <ligand>
        <name>L-glutamate</name>
        <dbReference type="ChEBI" id="CHEBI:29985"/>
    </ligand>
</feature>
<sequence>MRRGRFAPSPTGLMHLGNAFVALLAWLQMRSANGCFILRIEDLDHGRSRAHFAEHILCDLRWLGLDWDEGPDVGGTHAPYVQSERINRYEHAIAKLSDLGLTYPCFCSRAEIAAIASAPHGWFSDEPRYDGRCWTLSARERERRAQQKSPSLRLRVPVDTTVSFVDRVLGPQIGRPCEGGDFVVRRADGVISYQLAVVVDDAAMEVTDVLRGRDLLASTLRQGFLYEVLDQPAPTYAHVPLIIDEHGRRLAKRDGDLTLQALRSLGVAPERIVGLLAHLAGLLEGPEPLRPQALIPRFQMSRLPASDIVWTAEHQAYLQPH</sequence>
<keyword evidence="5 7" id="KW-0067">ATP-binding</keyword>
<evidence type="ECO:0000256" key="8">
    <source>
        <dbReference type="RuleBase" id="RU363037"/>
    </source>
</evidence>
<dbReference type="GO" id="GO:0006400">
    <property type="term" value="P:tRNA modification"/>
    <property type="evidence" value="ECO:0007669"/>
    <property type="project" value="InterPro"/>
</dbReference>
<reference evidence="10 11" key="1">
    <citation type="submission" date="2019-03" db="EMBL/GenBank/DDBJ databases">
        <title>Genomic Encyclopedia of Type Strains, Phase IV (KMG-IV): sequencing the most valuable type-strain genomes for metagenomic binning, comparative biology and taxonomic classification.</title>
        <authorList>
            <person name="Goeker M."/>
        </authorList>
    </citation>
    <scope>NUCLEOTIDE SEQUENCE [LARGE SCALE GENOMIC DNA]</scope>
    <source>
        <strain evidence="10 11">DSM 17974</strain>
    </source>
</reference>
<keyword evidence="2 7" id="KW-0479">Metal-binding</keyword>
<feature type="binding site" evidence="7">
    <location>
        <begin position="5"/>
        <end position="9"/>
    </location>
    <ligand>
        <name>L-glutamate</name>
        <dbReference type="ChEBI" id="CHEBI:29985"/>
    </ligand>
</feature>
<dbReference type="PANTHER" id="PTHR43311">
    <property type="entry name" value="GLUTAMATE--TRNA LIGASE"/>
    <property type="match status" value="1"/>
</dbReference>
<comment type="caution">
    <text evidence="10">The sequence shown here is derived from an EMBL/GenBank/DDBJ whole genome shotgun (WGS) entry which is preliminary data.</text>
</comment>
<dbReference type="PROSITE" id="PS00178">
    <property type="entry name" value="AA_TRNA_LIGASE_I"/>
    <property type="match status" value="1"/>
</dbReference>
<feature type="binding site" evidence="7">
    <location>
        <position position="129"/>
    </location>
    <ligand>
        <name>Zn(2+)</name>
        <dbReference type="ChEBI" id="CHEBI:29105"/>
    </ligand>
</feature>
<feature type="binding site" evidence="7">
    <location>
        <position position="133"/>
    </location>
    <ligand>
        <name>Zn(2+)</name>
        <dbReference type="ChEBI" id="CHEBI:29105"/>
    </ligand>
</feature>
<gene>
    <name evidence="7" type="primary">gluQ</name>
    <name evidence="10" type="ORF">C7445_104205</name>
</gene>
<dbReference type="InterPro" id="IPR020058">
    <property type="entry name" value="Glu/Gln-tRNA-synth_Ib_cat-dom"/>
</dbReference>
<dbReference type="HAMAP" id="MF_01428">
    <property type="entry name" value="Glu_Q_tRNA_synth"/>
    <property type="match status" value="1"/>
</dbReference>
<dbReference type="SUPFAM" id="SSF52374">
    <property type="entry name" value="Nucleotidylyl transferase"/>
    <property type="match status" value="1"/>
</dbReference>
<dbReference type="PRINTS" id="PR00987">
    <property type="entry name" value="TRNASYNTHGLU"/>
</dbReference>
<dbReference type="InterPro" id="IPR049940">
    <property type="entry name" value="GluQ/Sye"/>
</dbReference>
<dbReference type="InterPro" id="IPR001412">
    <property type="entry name" value="aa-tRNA-synth_I_CS"/>
</dbReference>
<dbReference type="NCBIfam" id="NF004315">
    <property type="entry name" value="PRK05710.1-4"/>
    <property type="match status" value="1"/>
</dbReference>
<feature type="short sequence motif" description="'HIGH' region" evidence="7">
    <location>
        <begin position="8"/>
        <end position="18"/>
    </location>
</feature>
<evidence type="ECO:0000256" key="1">
    <source>
        <dbReference type="ARBA" id="ARBA00022598"/>
    </source>
</evidence>
<accession>A0A4R8LRH7</accession>
<dbReference type="RefSeq" id="WP_134159125.1">
    <property type="nucleotide sequence ID" value="NZ_BSUS01000001.1"/>
</dbReference>
<dbReference type="InterPro" id="IPR022380">
    <property type="entry name" value="Glu-Q_tRNA(Asp)_Synthase"/>
</dbReference>
<keyword evidence="6 7" id="KW-0030">Aminoacyl-tRNA synthetase</keyword>
<dbReference type="Proteomes" id="UP000294581">
    <property type="component" value="Unassembled WGS sequence"/>
</dbReference>
<dbReference type="EMBL" id="SORF01000004">
    <property type="protein sequence ID" value="TDY49692.1"/>
    <property type="molecule type" value="Genomic_DNA"/>
</dbReference>
<keyword evidence="3 7" id="KW-0547">Nucleotide-binding</keyword>
<feature type="binding site" evidence="7">
    <location>
        <position position="105"/>
    </location>
    <ligand>
        <name>Zn(2+)</name>
        <dbReference type="ChEBI" id="CHEBI:29105"/>
    </ligand>
</feature>
<comment type="function">
    <text evidence="7">Catalyzes the tRNA-independent activation of glutamate in presence of ATP and the subsequent transfer of glutamate onto a tRNA(Asp). Glutamate is transferred on the 2-amino-5-(4,5-dihydroxy-2-cyclopenten-1-yl) moiety of the queuosine in the wobble position of the QUC anticodon.</text>
</comment>
<dbReference type="InterPro" id="IPR014729">
    <property type="entry name" value="Rossmann-like_a/b/a_fold"/>
</dbReference>
<proteinExistence type="inferred from homology"/>
<dbReference type="NCBIfam" id="NF004314">
    <property type="entry name" value="PRK05710.1-3"/>
    <property type="match status" value="1"/>
</dbReference>
<evidence type="ECO:0000313" key="11">
    <source>
        <dbReference type="Proteomes" id="UP000294581"/>
    </source>
</evidence>
<dbReference type="InterPro" id="IPR000924">
    <property type="entry name" value="Glu/Gln-tRNA-synth"/>
</dbReference>
<organism evidence="10 11">
    <name type="scientific">Alicyclobacillus sacchari</name>
    <dbReference type="NCBI Taxonomy" id="392010"/>
    <lineage>
        <taxon>Bacteria</taxon>
        <taxon>Bacillati</taxon>
        <taxon>Bacillota</taxon>
        <taxon>Bacilli</taxon>
        <taxon>Bacillales</taxon>
        <taxon>Alicyclobacillaceae</taxon>
        <taxon>Alicyclobacillus</taxon>
    </lineage>
</organism>
<dbReference type="PANTHER" id="PTHR43311:SF1">
    <property type="entry name" value="GLUTAMYL-Q TRNA(ASP) SYNTHETASE"/>
    <property type="match status" value="1"/>
</dbReference>